<dbReference type="PRINTS" id="PR00411">
    <property type="entry name" value="PNDRDTASEI"/>
</dbReference>
<dbReference type="InterPro" id="IPR026904">
    <property type="entry name" value="MnmG_C"/>
</dbReference>
<dbReference type="FunFam" id="1.10.150.570:FF:000001">
    <property type="entry name" value="tRNA uridine 5-carboxymethylaminomethyl modification enzyme MnmG"/>
    <property type="match status" value="1"/>
</dbReference>
<keyword evidence="8 12" id="KW-0274">FAD</keyword>
<dbReference type="InterPro" id="IPR049312">
    <property type="entry name" value="GIDA_C_N"/>
</dbReference>
<protein>
    <recommendedName>
        <fullName evidence="4 12">tRNA uridine 5-carboxymethylaminomethyl modification enzyme MnmG</fullName>
    </recommendedName>
    <alternativeName>
        <fullName evidence="11 12">Glucose-inhibited division protein A</fullName>
    </alternativeName>
</protein>
<reference evidence="14 15" key="1">
    <citation type="submission" date="2019-04" db="EMBL/GenBank/DDBJ databases">
        <title>Genome of a novel bacterium Candidatus Jettenia ecosi reconstructed from metagenome of an anammox bioreactor.</title>
        <authorList>
            <person name="Mardanov A.V."/>
            <person name="Beletsky A.V."/>
            <person name="Ravin N.V."/>
            <person name="Botchkova E.A."/>
            <person name="Litti Y.V."/>
            <person name="Nozhevnikova A.N."/>
        </authorList>
    </citation>
    <scope>NUCLEOTIDE SEQUENCE [LARGE SCALE GENOMIC DNA]</scope>
    <source>
        <strain evidence="14">J2</strain>
    </source>
</reference>
<feature type="binding site" evidence="12">
    <location>
        <position position="367"/>
    </location>
    <ligand>
        <name>FAD</name>
        <dbReference type="ChEBI" id="CHEBI:57692"/>
    </ligand>
</feature>
<dbReference type="GO" id="GO:0005829">
    <property type="term" value="C:cytosol"/>
    <property type="evidence" value="ECO:0007669"/>
    <property type="project" value="TreeGrafter"/>
</dbReference>
<dbReference type="GO" id="GO:0002098">
    <property type="term" value="P:tRNA wobble uridine modification"/>
    <property type="evidence" value="ECO:0007669"/>
    <property type="project" value="InterPro"/>
</dbReference>
<dbReference type="AlphaFoldDB" id="A0A533QJY1"/>
<dbReference type="PRINTS" id="PR00368">
    <property type="entry name" value="FADPNR"/>
</dbReference>
<keyword evidence="5 12" id="KW-0963">Cytoplasm</keyword>
<dbReference type="Pfam" id="PF21680">
    <property type="entry name" value="GIDA_C_1st"/>
    <property type="match status" value="1"/>
</dbReference>
<evidence type="ECO:0000256" key="4">
    <source>
        <dbReference type="ARBA" id="ARBA00020461"/>
    </source>
</evidence>
<evidence type="ECO:0000256" key="10">
    <source>
        <dbReference type="ARBA" id="ARBA00025948"/>
    </source>
</evidence>
<comment type="subunit">
    <text evidence="10 12">Homodimer. Heterotetramer of two MnmE and two MnmG subunits.</text>
</comment>
<dbReference type="SMART" id="SM01228">
    <property type="entry name" value="GIDA_assoc_3"/>
    <property type="match status" value="1"/>
</dbReference>
<evidence type="ECO:0000259" key="13">
    <source>
        <dbReference type="SMART" id="SM01228"/>
    </source>
</evidence>
<dbReference type="Pfam" id="PF01134">
    <property type="entry name" value="GIDA"/>
    <property type="match status" value="1"/>
</dbReference>
<dbReference type="InterPro" id="IPR002218">
    <property type="entry name" value="MnmG-rel"/>
</dbReference>
<dbReference type="Proteomes" id="UP000319783">
    <property type="component" value="Unassembled WGS sequence"/>
</dbReference>
<feature type="binding site" evidence="12">
    <location>
        <begin position="11"/>
        <end position="16"/>
    </location>
    <ligand>
        <name>FAD</name>
        <dbReference type="ChEBI" id="CHEBI:57692"/>
    </ligand>
</feature>
<comment type="caution">
    <text evidence="14">The sequence shown here is derived from an EMBL/GenBank/DDBJ whole genome shotgun (WGS) entry which is preliminary data.</text>
</comment>
<evidence type="ECO:0000256" key="1">
    <source>
        <dbReference type="ARBA" id="ARBA00001974"/>
    </source>
</evidence>
<evidence type="ECO:0000313" key="14">
    <source>
        <dbReference type="EMBL" id="TLD43071.1"/>
    </source>
</evidence>
<comment type="cofactor">
    <cofactor evidence="1 12">
        <name>FAD</name>
        <dbReference type="ChEBI" id="CHEBI:57692"/>
    </cofactor>
</comment>
<dbReference type="GO" id="GO:0050660">
    <property type="term" value="F:flavin adenine dinucleotide binding"/>
    <property type="evidence" value="ECO:0007669"/>
    <property type="project" value="UniProtKB-UniRule"/>
</dbReference>
<organism evidence="14 15">
    <name type="scientific">Candidatus Jettenia ecosi</name>
    <dbReference type="NCBI Taxonomy" id="2494326"/>
    <lineage>
        <taxon>Bacteria</taxon>
        <taxon>Pseudomonadati</taxon>
        <taxon>Planctomycetota</taxon>
        <taxon>Candidatus Brocadiia</taxon>
        <taxon>Candidatus Brocadiales</taxon>
        <taxon>Candidatus Brocadiaceae</taxon>
        <taxon>Candidatus Jettenia</taxon>
    </lineage>
</organism>
<dbReference type="EMBL" id="SULG01000008">
    <property type="protein sequence ID" value="TLD43071.1"/>
    <property type="molecule type" value="Genomic_DNA"/>
</dbReference>
<dbReference type="Gene3D" id="1.10.150.570">
    <property type="entry name" value="GidA associated domain, C-terminal subdomain"/>
    <property type="match status" value="1"/>
</dbReference>
<keyword evidence="7 12" id="KW-0819">tRNA processing</keyword>
<feature type="domain" description="tRNA uridine 5-carboxymethylaminomethyl modification enzyme C-terminal subdomain" evidence="13">
    <location>
        <begin position="525"/>
        <end position="596"/>
    </location>
</feature>
<dbReference type="PANTHER" id="PTHR11806">
    <property type="entry name" value="GLUCOSE INHIBITED DIVISION PROTEIN A"/>
    <property type="match status" value="1"/>
</dbReference>
<dbReference type="InterPro" id="IPR020595">
    <property type="entry name" value="MnmG-rel_CS"/>
</dbReference>
<accession>A0A533QJY1</accession>
<evidence type="ECO:0000256" key="12">
    <source>
        <dbReference type="HAMAP-Rule" id="MF_00129"/>
    </source>
</evidence>
<evidence type="ECO:0000256" key="11">
    <source>
        <dbReference type="ARBA" id="ARBA00031800"/>
    </source>
</evidence>
<dbReference type="Gene3D" id="3.50.50.60">
    <property type="entry name" value="FAD/NAD(P)-binding domain"/>
    <property type="match status" value="2"/>
</dbReference>
<dbReference type="HAMAP" id="MF_00129">
    <property type="entry name" value="MnmG_GidA"/>
    <property type="match status" value="1"/>
</dbReference>
<evidence type="ECO:0000256" key="9">
    <source>
        <dbReference type="ARBA" id="ARBA00023027"/>
    </source>
</evidence>
<comment type="function">
    <text evidence="2 12">NAD-binding protein involved in the addition of a carboxymethylaminomethyl (cmnm) group at the wobble position (U34) of certain tRNAs, forming tRNA-cmnm(5)s(2)U34.</text>
</comment>
<feature type="binding site" evidence="12">
    <location>
        <position position="123"/>
    </location>
    <ligand>
        <name>FAD</name>
        <dbReference type="ChEBI" id="CHEBI:57692"/>
    </ligand>
</feature>
<evidence type="ECO:0000256" key="3">
    <source>
        <dbReference type="ARBA" id="ARBA00007653"/>
    </source>
</evidence>
<gene>
    <name evidence="12" type="primary">mnmG</name>
    <name evidence="12" type="synonym">gidA</name>
    <name evidence="14" type="ORF">JETT_0641</name>
</gene>
<dbReference type="PROSITE" id="PS01280">
    <property type="entry name" value="GIDA_1"/>
    <property type="match status" value="1"/>
</dbReference>
<feature type="binding site" evidence="12">
    <location>
        <position position="178"/>
    </location>
    <ligand>
        <name>FAD</name>
        <dbReference type="ChEBI" id="CHEBI:57692"/>
    </ligand>
</feature>
<dbReference type="InterPro" id="IPR004416">
    <property type="entry name" value="MnmG"/>
</dbReference>
<evidence type="ECO:0000256" key="2">
    <source>
        <dbReference type="ARBA" id="ARBA00003717"/>
    </source>
</evidence>
<dbReference type="InterPro" id="IPR047001">
    <property type="entry name" value="MnmG_C_subdom"/>
</dbReference>
<keyword evidence="6 12" id="KW-0285">Flavoprotein</keyword>
<comment type="subcellular location">
    <subcellularLocation>
        <location evidence="12">Cytoplasm</location>
    </subcellularLocation>
</comment>
<evidence type="ECO:0000256" key="7">
    <source>
        <dbReference type="ARBA" id="ARBA00022694"/>
    </source>
</evidence>
<proteinExistence type="inferred from homology"/>
<dbReference type="FunFam" id="3.50.50.60:FF:000002">
    <property type="entry name" value="tRNA uridine 5-carboxymethylaminomethyl modification enzyme MnmG"/>
    <property type="match status" value="1"/>
</dbReference>
<dbReference type="FunFam" id="3.50.50.60:FF:000010">
    <property type="entry name" value="tRNA uridine 5-carboxymethylaminomethyl modification enzyme MnmG"/>
    <property type="match status" value="1"/>
</dbReference>
<dbReference type="GO" id="GO:0030488">
    <property type="term" value="P:tRNA methylation"/>
    <property type="evidence" value="ECO:0007669"/>
    <property type="project" value="TreeGrafter"/>
</dbReference>
<evidence type="ECO:0000313" key="15">
    <source>
        <dbReference type="Proteomes" id="UP000319783"/>
    </source>
</evidence>
<dbReference type="InterPro" id="IPR036188">
    <property type="entry name" value="FAD/NAD-bd_sf"/>
</dbReference>
<dbReference type="InterPro" id="IPR044920">
    <property type="entry name" value="MnmG_C_subdom_sf"/>
</dbReference>
<sequence length="604" mass="67848">MHTDFDVIVVGAGHAGCEAALASARMGMSTALFTINLDTIAQMSCNPAIGGLAKGQLVREVDALGGEMAKIIDETGIQFRMLNTKKGPAVHSPRAQADKRDYQLFMKKRLENQNNLFLRQEIIDDLIVDNKKIKGLIGQSGIKYSAKAVILTTGTFLKGLIHIGEFSTSGGRNGELSSEKLSDSLREVGFEVGRLKTGTSPRLNGRTIDYKTLVPQDGDENPQPFSFSTEKLVRPQVPCYLTYTNSHTHEIVLSNLDRAPLYTGQIQSMGPRYCPSLEDKVVRFSGKEQHQVFLEPEGLNTFEVYCNGISTSMPHDVQEAIVHSIAGLESAEIVRYGYAIEYDFVPPVQLRPSLETKLIENLFHAGQINGTSGYEEAAAQGIMAGINAVLRIQEEEPFILSRSEAYIGVLIDDLVTKGTQEPYRMFTSRAEYRLLLRQDNADRRLMKYGHQYGLISEKQWHTLQEKERAITEMLTYMDKKMVGPDTLAKILSRPDRAFEDILTLDTSLNETQISKEVKEQIEIEVKYKGYIERQQTQIEKFKRMEDYKIPSCLDYHNISELRKEARQKLSQIRPISLGQAFRISGVSPADISILMIYLTGKIKK</sequence>
<dbReference type="InterPro" id="IPR040131">
    <property type="entry name" value="MnmG_N"/>
</dbReference>
<dbReference type="Pfam" id="PF13932">
    <property type="entry name" value="SAM_GIDA_C"/>
    <property type="match status" value="1"/>
</dbReference>
<name>A0A533QJY1_9BACT</name>
<evidence type="ECO:0000256" key="8">
    <source>
        <dbReference type="ARBA" id="ARBA00022827"/>
    </source>
</evidence>
<dbReference type="PANTHER" id="PTHR11806:SF0">
    <property type="entry name" value="PROTEIN MTO1 HOMOLOG, MITOCHONDRIAL"/>
    <property type="match status" value="1"/>
</dbReference>
<dbReference type="Gene3D" id="1.10.10.1800">
    <property type="entry name" value="tRNA uridine 5-carboxymethylaminomethyl modification enzyme MnmG/GidA"/>
    <property type="match status" value="1"/>
</dbReference>
<feature type="binding site" evidence="12">
    <location>
        <begin position="270"/>
        <end position="284"/>
    </location>
    <ligand>
        <name>NAD(+)</name>
        <dbReference type="ChEBI" id="CHEBI:57540"/>
    </ligand>
</feature>
<dbReference type="NCBIfam" id="TIGR00136">
    <property type="entry name" value="mnmG_gidA"/>
    <property type="match status" value="1"/>
</dbReference>
<dbReference type="PROSITE" id="PS01281">
    <property type="entry name" value="GIDA_2"/>
    <property type="match status" value="1"/>
</dbReference>
<evidence type="ECO:0000256" key="5">
    <source>
        <dbReference type="ARBA" id="ARBA00022490"/>
    </source>
</evidence>
<dbReference type="SUPFAM" id="SSF51905">
    <property type="entry name" value="FAD/NAD(P)-binding domain"/>
    <property type="match status" value="1"/>
</dbReference>
<keyword evidence="9 12" id="KW-0520">NAD</keyword>
<comment type="similarity">
    <text evidence="3 12">Belongs to the MnmG family.</text>
</comment>
<evidence type="ECO:0000256" key="6">
    <source>
        <dbReference type="ARBA" id="ARBA00022630"/>
    </source>
</evidence>